<dbReference type="PANTHER" id="PTHR36111:SF2">
    <property type="entry name" value="INNER MEMBRANE PROTEIN"/>
    <property type="match status" value="1"/>
</dbReference>
<feature type="transmembrane region" description="Helical" evidence="1">
    <location>
        <begin position="6"/>
        <end position="25"/>
    </location>
</feature>
<evidence type="ECO:0000313" key="2">
    <source>
        <dbReference type="EMBL" id="BBB90589.1"/>
    </source>
</evidence>
<dbReference type="KEGG" id="mana:MAMMFC1_01243"/>
<organism evidence="2 3">
    <name type="scientific">Methylomusa anaerophila</name>
    <dbReference type="NCBI Taxonomy" id="1930071"/>
    <lineage>
        <taxon>Bacteria</taxon>
        <taxon>Bacillati</taxon>
        <taxon>Bacillota</taxon>
        <taxon>Negativicutes</taxon>
        <taxon>Selenomonadales</taxon>
        <taxon>Sporomusaceae</taxon>
        <taxon>Methylomusa</taxon>
    </lineage>
</organism>
<feature type="transmembrane region" description="Helical" evidence="1">
    <location>
        <begin position="135"/>
        <end position="156"/>
    </location>
</feature>
<dbReference type="EMBL" id="AP018449">
    <property type="protein sequence ID" value="BBB90589.1"/>
    <property type="molecule type" value="Genomic_DNA"/>
</dbReference>
<dbReference type="Pfam" id="PF04474">
    <property type="entry name" value="DUF554"/>
    <property type="match status" value="1"/>
</dbReference>
<accession>A0A348AHP1</accession>
<reference evidence="2 3" key="1">
    <citation type="journal article" date="2018" name="Int. J. Syst. Evol. Microbiol.">
        <title>Methylomusa anaerophila gen. nov., sp. nov., an anaerobic methanol-utilizing bacterium isolated from a microbial fuel cell.</title>
        <authorList>
            <person name="Amano N."/>
            <person name="Yamamuro A."/>
            <person name="Miyahara M."/>
            <person name="Kouzuma A."/>
            <person name="Abe T."/>
            <person name="Watanabe K."/>
        </authorList>
    </citation>
    <scope>NUCLEOTIDE SEQUENCE [LARGE SCALE GENOMIC DNA]</scope>
    <source>
        <strain evidence="2 3">MMFC1</strain>
    </source>
</reference>
<proteinExistence type="predicted"/>
<feature type="transmembrane region" description="Helical" evidence="1">
    <location>
        <begin position="101"/>
        <end position="123"/>
    </location>
</feature>
<protein>
    <submittedName>
        <fullName evidence="2">Putative membrane protein YdfK</fullName>
    </submittedName>
</protein>
<dbReference type="AlphaFoldDB" id="A0A348AHP1"/>
<dbReference type="PANTHER" id="PTHR36111">
    <property type="entry name" value="INNER MEMBRANE PROTEIN-RELATED"/>
    <property type="match status" value="1"/>
</dbReference>
<keyword evidence="1" id="KW-0472">Membrane</keyword>
<dbReference type="InterPro" id="IPR007563">
    <property type="entry name" value="DUF554"/>
</dbReference>
<feature type="transmembrane region" description="Helical" evidence="1">
    <location>
        <begin position="212"/>
        <end position="230"/>
    </location>
</feature>
<name>A0A348AHP1_9FIRM</name>
<keyword evidence="1" id="KW-0812">Transmembrane</keyword>
<gene>
    <name evidence="2" type="primary">ydfK</name>
    <name evidence="2" type="ORF">MAMMFC1_01243</name>
</gene>
<keyword evidence="1" id="KW-1133">Transmembrane helix</keyword>
<sequence length="233" mass="24232">MKGTLVNTAAIVLGSGIGLLLQRGIPARYQETMMQAMALAVGIIGTQMALKSNNMLIVILAMAIGAVIGEAADIDGKLNWLGKWLGAYLDEKTREKGQNNIGNGFVTASLVYCIGAMAVIGSIQDGLTGDASTLYAKSLIDGIMAVVFTSSMGAGVAFASVSVLLYQGSLTLLAAAIAPILSDQVISELTATGGILIIGVSILMLEVKKIKLANLLPSIPIVTVIAYFWTVRQ</sequence>
<evidence type="ECO:0000313" key="3">
    <source>
        <dbReference type="Proteomes" id="UP000276437"/>
    </source>
</evidence>
<dbReference type="RefSeq" id="WP_126307389.1">
    <property type="nucleotide sequence ID" value="NZ_AP018449.1"/>
</dbReference>
<dbReference type="OrthoDB" id="9797976at2"/>
<feature type="transmembrane region" description="Helical" evidence="1">
    <location>
        <begin position="186"/>
        <end position="205"/>
    </location>
</feature>
<dbReference type="Proteomes" id="UP000276437">
    <property type="component" value="Chromosome"/>
</dbReference>
<evidence type="ECO:0000256" key="1">
    <source>
        <dbReference type="SAM" id="Phobius"/>
    </source>
</evidence>
<keyword evidence="3" id="KW-1185">Reference proteome</keyword>